<name>A0AAD8P0M3_TARER</name>
<dbReference type="EMBL" id="JAUHHV010000004">
    <property type="protein sequence ID" value="KAK1427684.1"/>
    <property type="molecule type" value="Genomic_DNA"/>
</dbReference>
<evidence type="ECO:0000313" key="1">
    <source>
        <dbReference type="EMBL" id="KAK1427684.1"/>
    </source>
</evidence>
<reference evidence="1" key="1">
    <citation type="journal article" date="2023" name="bioRxiv">
        <title>Improved chromosome-level genome assembly for marigold (Tagetes erecta).</title>
        <authorList>
            <person name="Jiang F."/>
            <person name="Yuan L."/>
            <person name="Wang S."/>
            <person name="Wang H."/>
            <person name="Xu D."/>
            <person name="Wang A."/>
            <person name="Fan W."/>
        </authorList>
    </citation>
    <scope>NUCLEOTIDE SEQUENCE</scope>
    <source>
        <strain evidence="1">WSJ</strain>
        <tissue evidence="1">Leaf</tissue>
    </source>
</reference>
<dbReference type="Proteomes" id="UP001229421">
    <property type="component" value="Unassembled WGS sequence"/>
</dbReference>
<comment type="caution">
    <text evidence="1">The sequence shown here is derived from an EMBL/GenBank/DDBJ whole genome shotgun (WGS) entry which is preliminary data.</text>
</comment>
<dbReference type="AlphaFoldDB" id="A0AAD8P0M3"/>
<proteinExistence type="predicted"/>
<organism evidence="1 2">
    <name type="scientific">Tagetes erecta</name>
    <name type="common">African marigold</name>
    <dbReference type="NCBI Taxonomy" id="13708"/>
    <lineage>
        <taxon>Eukaryota</taxon>
        <taxon>Viridiplantae</taxon>
        <taxon>Streptophyta</taxon>
        <taxon>Embryophyta</taxon>
        <taxon>Tracheophyta</taxon>
        <taxon>Spermatophyta</taxon>
        <taxon>Magnoliopsida</taxon>
        <taxon>eudicotyledons</taxon>
        <taxon>Gunneridae</taxon>
        <taxon>Pentapetalae</taxon>
        <taxon>asterids</taxon>
        <taxon>campanulids</taxon>
        <taxon>Asterales</taxon>
        <taxon>Asteraceae</taxon>
        <taxon>Asteroideae</taxon>
        <taxon>Heliantheae alliance</taxon>
        <taxon>Tageteae</taxon>
        <taxon>Tagetes</taxon>
    </lineage>
</organism>
<accession>A0AAD8P0M3</accession>
<protein>
    <submittedName>
        <fullName evidence="1">Uncharacterized protein</fullName>
    </submittedName>
</protein>
<keyword evidence="2" id="KW-1185">Reference proteome</keyword>
<evidence type="ECO:0000313" key="2">
    <source>
        <dbReference type="Proteomes" id="UP001229421"/>
    </source>
</evidence>
<sequence length="133" mass="15522">MCVCIESNLDDDEIHDHENEVPKLHVDMKNFKWKLIEENNKEVGVEEEYMSNDSFSASSSEGKYFANTEQVKKLIKDAIESRREIGFVTNNANKQGRLNRLEGLRQTKVWGPFWNFKFAIRNLPTLSTTEDQH</sequence>
<gene>
    <name evidence="1" type="ORF">QVD17_16376</name>
</gene>